<dbReference type="InterPro" id="IPR023346">
    <property type="entry name" value="Lysozyme-like_dom_sf"/>
</dbReference>
<dbReference type="EMBL" id="MGJJ01000028">
    <property type="protein sequence ID" value="OGN04142.1"/>
    <property type="molecule type" value="Genomic_DNA"/>
</dbReference>
<dbReference type="Gene3D" id="1.10.530.10">
    <property type="match status" value="1"/>
</dbReference>
<accession>A0A1F8ETF5</accession>
<dbReference type="SUPFAM" id="SSF53955">
    <property type="entry name" value="Lysozyme-like"/>
    <property type="match status" value="1"/>
</dbReference>
<evidence type="ECO:0008006" key="3">
    <source>
        <dbReference type="Google" id="ProtNLM"/>
    </source>
</evidence>
<dbReference type="STRING" id="1802669.A2746_01780"/>
<proteinExistence type="predicted"/>
<name>A0A1F8ETF5_9BACT</name>
<comment type="caution">
    <text evidence="1">The sequence shown here is derived from an EMBL/GenBank/DDBJ whole genome shotgun (WGS) entry which is preliminary data.</text>
</comment>
<evidence type="ECO:0000313" key="2">
    <source>
        <dbReference type="Proteomes" id="UP000177419"/>
    </source>
</evidence>
<dbReference type="AlphaFoldDB" id="A0A1F8ETF5"/>
<dbReference type="Proteomes" id="UP000177419">
    <property type="component" value="Unassembled WGS sequence"/>
</dbReference>
<sequence>MQRKINAILIAVVALLVFAVFENALNTEDFLPEKIINVRADISQTQPQWTLPDKLEEGKKLLRDSPPLGFLEETVVTKLKSGKKTTSQKLARKEIALAVLNIETGQVFEKRYWLDVKDIEKANIISKKYLENADNLPRFAPEDINEDFSVIVNWWNSFNSDLSIAKSGSDTEYIIAANKYLLDNDSLVYPAEKTGEKYSDIVYAPYSSSMHIADFILEGARFLNKNVAQGFKELEDGEIESKALPGKLITETITQTFVKNIFLTEQTDPRKMFVSDNGGRQLAERVFVRLGINKEKAFRYTVSKTGASGLGQIMPGTYASIVKKYPAARLNKDIDIGRVDIVNAIKASILVFDDHLATVMGKVNASSKNRAVFAQKNQDEIDEVRAAIYNGGPSKYKPLTGTIYLGISETVNFVKKFKMIRELKLFDSPAQASQTQP</sequence>
<dbReference type="CDD" id="cd00254">
    <property type="entry name" value="LT-like"/>
    <property type="match status" value="1"/>
</dbReference>
<organism evidence="1 2">
    <name type="scientific">Candidatus Yanofskybacteria bacterium RIFCSPHIGHO2_01_FULL_44_22</name>
    <dbReference type="NCBI Taxonomy" id="1802669"/>
    <lineage>
        <taxon>Bacteria</taxon>
        <taxon>Candidatus Yanofskyibacteriota</taxon>
    </lineage>
</organism>
<protein>
    <recommendedName>
        <fullName evidence="3">Transglycosylase SLT domain-containing protein</fullName>
    </recommendedName>
</protein>
<gene>
    <name evidence="1" type="ORF">A2746_01780</name>
</gene>
<reference evidence="1 2" key="1">
    <citation type="journal article" date="2016" name="Nat. Commun.">
        <title>Thousands of microbial genomes shed light on interconnected biogeochemical processes in an aquifer system.</title>
        <authorList>
            <person name="Anantharaman K."/>
            <person name="Brown C.T."/>
            <person name="Hug L.A."/>
            <person name="Sharon I."/>
            <person name="Castelle C.J."/>
            <person name="Probst A.J."/>
            <person name="Thomas B.C."/>
            <person name="Singh A."/>
            <person name="Wilkins M.J."/>
            <person name="Karaoz U."/>
            <person name="Brodie E.L."/>
            <person name="Williams K.H."/>
            <person name="Hubbard S.S."/>
            <person name="Banfield J.F."/>
        </authorList>
    </citation>
    <scope>NUCLEOTIDE SEQUENCE [LARGE SCALE GENOMIC DNA]</scope>
</reference>
<evidence type="ECO:0000313" key="1">
    <source>
        <dbReference type="EMBL" id="OGN04142.1"/>
    </source>
</evidence>